<dbReference type="EMBL" id="MEXN01000003">
    <property type="protein sequence ID" value="OGD04096.1"/>
    <property type="molecule type" value="Genomic_DNA"/>
</dbReference>
<protein>
    <submittedName>
        <fullName evidence="1">Uncharacterized protein</fullName>
    </submittedName>
</protein>
<evidence type="ECO:0000313" key="1">
    <source>
        <dbReference type="EMBL" id="OGD04096.1"/>
    </source>
</evidence>
<dbReference type="STRING" id="1797259.A2989_01720"/>
<proteinExistence type="predicted"/>
<name>A0A1F4ZDV0_9BACT</name>
<comment type="caution">
    <text evidence="1">The sequence shown here is derived from an EMBL/GenBank/DDBJ whole genome shotgun (WGS) entry which is preliminary data.</text>
</comment>
<dbReference type="Proteomes" id="UP000177080">
    <property type="component" value="Unassembled WGS sequence"/>
</dbReference>
<sequence length="61" mass="6843">MCYNCGCGVPTDDMGKHPLHQGGGALVEADFTYMAKVWDMSVEETKKEVYETLKKQLSKDK</sequence>
<gene>
    <name evidence="1" type="ORF">A2989_01720</name>
</gene>
<reference evidence="1 2" key="1">
    <citation type="journal article" date="2016" name="Nat. Commun.">
        <title>Thousands of microbial genomes shed light on interconnected biogeochemical processes in an aquifer system.</title>
        <authorList>
            <person name="Anantharaman K."/>
            <person name="Brown C.T."/>
            <person name="Hug L.A."/>
            <person name="Sharon I."/>
            <person name="Castelle C.J."/>
            <person name="Probst A.J."/>
            <person name="Thomas B.C."/>
            <person name="Singh A."/>
            <person name="Wilkins M.J."/>
            <person name="Karaoz U."/>
            <person name="Brodie E.L."/>
            <person name="Williams K.H."/>
            <person name="Hubbard S.S."/>
            <person name="Banfield J.F."/>
        </authorList>
    </citation>
    <scope>NUCLEOTIDE SEQUENCE [LARGE SCALE GENOMIC DNA]</scope>
</reference>
<dbReference type="AlphaFoldDB" id="A0A1F4ZDV0"/>
<organism evidence="1 2">
    <name type="scientific">Candidatus Amesbacteria bacterium RIFCSPLOWO2_01_FULL_48_25</name>
    <dbReference type="NCBI Taxonomy" id="1797259"/>
    <lineage>
        <taxon>Bacteria</taxon>
        <taxon>Candidatus Amesiibacteriota</taxon>
    </lineage>
</organism>
<accession>A0A1F4ZDV0</accession>
<evidence type="ECO:0000313" key="2">
    <source>
        <dbReference type="Proteomes" id="UP000177080"/>
    </source>
</evidence>